<evidence type="ECO:0000313" key="11">
    <source>
        <dbReference type="EMBL" id="QDH91007.1"/>
    </source>
</evidence>
<evidence type="ECO:0000256" key="4">
    <source>
        <dbReference type="ARBA" id="ARBA00022695"/>
    </source>
</evidence>
<organism evidence="11">
    <name type="scientific">Leviviridae sp</name>
    <dbReference type="NCBI Taxonomy" id="2027243"/>
    <lineage>
        <taxon>Viruses</taxon>
        <taxon>Riboviria</taxon>
        <taxon>Orthornavirae</taxon>
        <taxon>Lenarviricota</taxon>
        <taxon>Leviviricetes</taxon>
        <taxon>Norzivirales</taxon>
        <taxon>Fiersviridae</taxon>
    </lineage>
</organism>
<dbReference type="GO" id="GO:0046872">
    <property type="term" value="F:metal ion binding"/>
    <property type="evidence" value="ECO:0007669"/>
    <property type="project" value="UniProtKB-KW"/>
</dbReference>
<dbReference type="EC" id="2.7.7.48" evidence="1"/>
<comment type="catalytic activity">
    <reaction evidence="8">
        <text>RNA(n) + a ribonucleoside 5'-triphosphate = RNA(n+1) + diphosphate</text>
        <dbReference type="Rhea" id="RHEA:21248"/>
        <dbReference type="Rhea" id="RHEA-COMP:14527"/>
        <dbReference type="Rhea" id="RHEA-COMP:17342"/>
        <dbReference type="ChEBI" id="CHEBI:33019"/>
        <dbReference type="ChEBI" id="CHEBI:61557"/>
        <dbReference type="ChEBI" id="CHEBI:140395"/>
        <dbReference type="EC" id="2.7.7.48"/>
    </reaction>
</comment>
<accession>A0A514DBM0</accession>
<evidence type="ECO:0000259" key="10">
    <source>
        <dbReference type="PROSITE" id="PS50522"/>
    </source>
</evidence>
<dbReference type="InterPro" id="IPR005093">
    <property type="entry name" value="RNArep_beta"/>
</dbReference>
<keyword evidence="5" id="KW-0547">Nucleotide-binding</keyword>
<keyword evidence="3" id="KW-0808">Transferase</keyword>
<reference evidence="11" key="1">
    <citation type="submission" date="2019-05" db="EMBL/GenBank/DDBJ databases">
        <title>Metatranscriptomic reconstruction reveals RNA viruses with the potential to shape carbon cycling in soil.</title>
        <authorList>
            <person name="Starr E.P."/>
            <person name="Nuccio E."/>
            <person name="Pett-Ridge J."/>
            <person name="Banfield J.F."/>
            <person name="Firestone M.K."/>
        </authorList>
    </citation>
    <scope>NUCLEOTIDE SEQUENCE</scope>
    <source>
        <strain evidence="11">H4_Bulk_46_scaffold_761</strain>
    </source>
</reference>
<evidence type="ECO:0000256" key="8">
    <source>
        <dbReference type="ARBA" id="ARBA00048744"/>
    </source>
</evidence>
<keyword evidence="6" id="KW-0693">Viral RNA replication</keyword>
<keyword evidence="2 11" id="KW-0696">RNA-directed RNA polymerase</keyword>
<dbReference type="SUPFAM" id="SSF56672">
    <property type="entry name" value="DNA/RNA polymerases"/>
    <property type="match status" value="1"/>
</dbReference>
<dbReference type="InterPro" id="IPR007096">
    <property type="entry name" value="RNA-dir_Rpol_cat_phage"/>
</dbReference>
<feature type="binding site" evidence="9">
    <location>
        <position position="462"/>
    </location>
    <ligand>
        <name>Mg(2+)</name>
        <dbReference type="ChEBI" id="CHEBI:18420"/>
        <label>2</label>
    </ligand>
</feature>
<evidence type="ECO:0000256" key="2">
    <source>
        <dbReference type="ARBA" id="ARBA00022484"/>
    </source>
</evidence>
<feature type="binding site" evidence="9">
    <location>
        <position position="463"/>
    </location>
    <ligand>
        <name>Mg(2+)</name>
        <dbReference type="ChEBI" id="CHEBI:18420"/>
        <label>2</label>
    </ligand>
</feature>
<gene>
    <name evidence="11" type="ORF">H4Bulk46761_000004</name>
</gene>
<evidence type="ECO:0000256" key="7">
    <source>
        <dbReference type="ARBA" id="ARBA00030248"/>
    </source>
</evidence>
<keyword evidence="9" id="KW-0479">Metal-binding</keyword>
<dbReference type="InterPro" id="IPR043502">
    <property type="entry name" value="DNA/RNA_pol_sf"/>
</dbReference>
<evidence type="ECO:0000256" key="9">
    <source>
        <dbReference type="PIRSR" id="PIRSR605093-1"/>
    </source>
</evidence>
<evidence type="ECO:0000256" key="5">
    <source>
        <dbReference type="ARBA" id="ARBA00022741"/>
    </source>
</evidence>
<feature type="domain" description="RdRp catalytic" evidence="10">
    <location>
        <begin position="345"/>
        <end position="494"/>
    </location>
</feature>
<dbReference type="GO" id="GO:0000166">
    <property type="term" value="F:nucleotide binding"/>
    <property type="evidence" value="ECO:0007669"/>
    <property type="project" value="UniProtKB-KW"/>
</dbReference>
<keyword evidence="9" id="KW-0460">Magnesium</keyword>
<dbReference type="GO" id="GO:0039694">
    <property type="term" value="P:viral RNA genome replication"/>
    <property type="evidence" value="ECO:0007669"/>
    <property type="project" value="InterPro"/>
</dbReference>
<dbReference type="GO" id="GO:0003968">
    <property type="term" value="F:RNA-directed RNA polymerase activity"/>
    <property type="evidence" value="ECO:0007669"/>
    <property type="project" value="UniProtKB-KW"/>
</dbReference>
<evidence type="ECO:0000256" key="1">
    <source>
        <dbReference type="ARBA" id="ARBA00012494"/>
    </source>
</evidence>
<protein>
    <recommendedName>
        <fullName evidence="1">RNA-directed RNA polymerase</fullName>
        <ecNumber evidence="1">2.7.7.48</ecNumber>
    </recommendedName>
    <alternativeName>
        <fullName evidence="7">RNA replicase beta chain</fullName>
    </alternativeName>
</protein>
<sequence length="654" mass="73508">MSDVKSYAEFILGLYEALLKDCASRYPVLAKEFERDQTRLSSLIECRGLRFFLETMPSYRKHFDKCLALGRLSPSKLHSFGSWKKDGTVPKLFRGLVLRVFDLSGELKPDPDVHAIRLIRQLLGAVRKFRITCGPKENLAAILEFVKTDLEVGLGTLDWSIDADFIESQVAHLSFTDSVPTRDSLKQGVLPGFEVSSLAYGHAACIQQAADYITSCLGHFDPLEWRFRHGPGAVSDQNSGENKYSFRNWPDRLDRVFPMADFACANYANWEESTLYESSEQETQKEFPAKLLAVPKTIKTPRLIAAEPTSFQWCQQSVRDFMYNRVHGSPIGLFVNFKRQELNGRLALEASHSGKHCTIDLSSASDRISCWHVERLFRHSPSILNACRASRSLWLKQGISKVVPEFHMLRKYSTMGNATTFPVQTLFFLSVILGTVLYKRNLKVSEEVMRQLGKEKVRVFGDDLIVPDDCAGAIVDALHALGLRVNPDKTFLTGKFRESCGVDAYDGHDVTTISVLDAPNQTKPGSVVSSVDVHNNLCKGGYYWAAAYVQKTVISKGIKHIPQISHGSGSFGWFPNYISPDVLLRSKFDADLQVRKTRCLSLVTKVCVAPSEGTAALLQYFTEAARYVKSEYSTLHYHLQRAKSSLRLSWVVLQ</sequence>
<dbReference type="Pfam" id="PF03431">
    <property type="entry name" value="RNA_replicase_B"/>
    <property type="match status" value="1"/>
</dbReference>
<evidence type="ECO:0000256" key="3">
    <source>
        <dbReference type="ARBA" id="ARBA00022679"/>
    </source>
</evidence>
<dbReference type="EMBL" id="MN035945">
    <property type="protein sequence ID" value="QDH91007.1"/>
    <property type="molecule type" value="Genomic_RNA"/>
</dbReference>
<dbReference type="PROSITE" id="PS50522">
    <property type="entry name" value="RDRP_PHAGE"/>
    <property type="match status" value="1"/>
</dbReference>
<proteinExistence type="predicted"/>
<evidence type="ECO:0000256" key="6">
    <source>
        <dbReference type="ARBA" id="ARBA00022953"/>
    </source>
</evidence>
<comment type="cofactor">
    <cofactor evidence="9">
        <name>Mg(2+)</name>
        <dbReference type="ChEBI" id="CHEBI:18420"/>
    </cofactor>
    <text evidence="9">Binds 2 Mg(2+) per subunit.</text>
</comment>
<keyword evidence="4" id="KW-0548">Nucleotidyltransferase</keyword>
<name>A0A514DBM0_9VIRU</name>
<feature type="binding site" evidence="9">
    <location>
        <position position="360"/>
    </location>
    <ligand>
        <name>Mg(2+)</name>
        <dbReference type="ChEBI" id="CHEBI:18420"/>
        <label>2</label>
    </ligand>
</feature>